<evidence type="ECO:0000313" key="2">
    <source>
        <dbReference type="Proteomes" id="UP000502035"/>
    </source>
</evidence>
<dbReference type="Proteomes" id="UP000502035">
    <property type="component" value="Chromosome"/>
</dbReference>
<organism evidence="1 2">
    <name type="scientific">Nocardioides piscis</name>
    <dbReference type="NCBI Taxonomy" id="2714938"/>
    <lineage>
        <taxon>Bacteria</taxon>
        <taxon>Bacillati</taxon>
        <taxon>Actinomycetota</taxon>
        <taxon>Actinomycetes</taxon>
        <taxon>Propionibacteriales</taxon>
        <taxon>Nocardioidaceae</taxon>
        <taxon>Nocardioides</taxon>
    </lineage>
</organism>
<sequence>MVVDAGSGETLGYAPIRDTDSVYGDNGYLSALGFLDPGTVVLLVGPMDFRTMDPGDERWHLVSWDFHTGDFERITSGDTRMRGIAVAPALLDRSSVALE</sequence>
<name>A0A6G7YGY5_9ACTN</name>
<gene>
    <name evidence="1" type="ORF">G7071_12185</name>
</gene>
<keyword evidence="2" id="KW-1185">Reference proteome</keyword>
<proteinExistence type="predicted"/>
<dbReference type="AlphaFoldDB" id="A0A6G7YGY5"/>
<accession>A0A6G7YGY5</accession>
<evidence type="ECO:0000313" key="1">
    <source>
        <dbReference type="EMBL" id="QIK76072.1"/>
    </source>
</evidence>
<dbReference type="KEGG" id="npi:G7071_12185"/>
<protein>
    <submittedName>
        <fullName evidence="1">Uncharacterized protein</fullName>
    </submittedName>
</protein>
<dbReference type="EMBL" id="CP049866">
    <property type="protein sequence ID" value="QIK76072.1"/>
    <property type="molecule type" value="Genomic_DNA"/>
</dbReference>
<reference evidence="1 2" key="1">
    <citation type="submission" date="2020-03" db="EMBL/GenBank/DDBJ databases">
        <title>Nocardioides sp. nov., isolated from fish.</title>
        <authorList>
            <person name="Hyun D.-W."/>
            <person name="Bae J.-W."/>
        </authorList>
    </citation>
    <scope>NUCLEOTIDE SEQUENCE [LARGE SCALE GENOMIC DNA]</scope>
    <source>
        <strain evidence="1 2">HDW12A</strain>
    </source>
</reference>
<dbReference type="RefSeq" id="WP_166319125.1">
    <property type="nucleotide sequence ID" value="NZ_CP049866.1"/>
</dbReference>